<dbReference type="InterPro" id="IPR050194">
    <property type="entry name" value="Glycosyltransferase_grp1"/>
</dbReference>
<sequence>MVLNKLKFAGKKKLGLAEVSLLKWDSMSIIIASRLFLPEPGAAALRLGGLAKAFAQRNLPVTVLTSTYQKQDVQLPGVNIKRAPVLRDKLGAVRGYVQYMSFDIPLFVRLLAERKTQTVICEPPPTTGVVTRLACALKRVPYVYFAGDILTDAVKDSGAPEFVVNTVEKLERFALRGAALVITVTPGVEKRALEFGAKQTIMVPNGVDTSAYEGDIPENFPTGKKVLLYAGTASAVHGAGIFIEAFQKVYDAHPDTELVYLGQGTDWPKLQEMAAQTSLPIKFFPLVPNEVAKGWFKHSAVGLVSLPNNNYSYAYATKCLASLAHGTPVAYVGGGQTKEDIETHNLGVVAEFTADDVSEKIISLLDDIENHTAPASEALINWVETNRSLTTSSAKIADSIISMLLKN</sequence>
<evidence type="ECO:0000259" key="3">
    <source>
        <dbReference type="Pfam" id="PF13579"/>
    </source>
</evidence>
<keyword evidence="5" id="KW-1185">Reference proteome</keyword>
<dbReference type="GO" id="GO:1901137">
    <property type="term" value="P:carbohydrate derivative biosynthetic process"/>
    <property type="evidence" value="ECO:0007669"/>
    <property type="project" value="UniProtKB-ARBA"/>
</dbReference>
<gene>
    <name evidence="4" type="ORF">HMPREF0044_0811</name>
</gene>
<dbReference type="Pfam" id="PF13579">
    <property type="entry name" value="Glyco_trans_4_4"/>
    <property type="match status" value="1"/>
</dbReference>
<name>C0VZT3_9ACTO</name>
<dbReference type="GO" id="GO:0016758">
    <property type="term" value="F:hexosyltransferase activity"/>
    <property type="evidence" value="ECO:0007669"/>
    <property type="project" value="TreeGrafter"/>
</dbReference>
<protein>
    <recommendedName>
        <fullName evidence="3">Glycosyltransferase subfamily 4-like N-terminal domain-containing protein</fullName>
    </recommendedName>
</protein>
<dbReference type="HOGENOM" id="CLU_009583_11_1_11"/>
<reference evidence="4 5" key="1">
    <citation type="submission" date="2009-01" db="EMBL/GenBank/DDBJ databases">
        <authorList>
            <person name="Qin X."/>
            <person name="Bachman B."/>
            <person name="Battles P."/>
            <person name="Bell A."/>
            <person name="Bess C."/>
            <person name="Bickham C."/>
            <person name="Chaboub L."/>
            <person name="Chen D."/>
            <person name="Coyle M."/>
            <person name="Deiros D.R."/>
            <person name="Dinh H."/>
            <person name="Forbes L."/>
            <person name="Fowler G."/>
            <person name="Francisco L."/>
            <person name="Fu Q."/>
            <person name="Gubbala S."/>
            <person name="Hale W."/>
            <person name="Han Y."/>
            <person name="Hemphill L."/>
            <person name="Highlander S.K."/>
            <person name="Hirani K."/>
            <person name="Hogues M."/>
            <person name="Jackson L."/>
            <person name="Jakkamsetti A."/>
            <person name="Javaid M."/>
            <person name="Jiang H."/>
            <person name="Korchina V."/>
            <person name="Kovar C."/>
            <person name="Lara F."/>
            <person name="Lee S."/>
            <person name="Mata R."/>
            <person name="Mathew T."/>
            <person name="Moen C."/>
            <person name="Morales K."/>
            <person name="Munidasa M."/>
            <person name="Nazareth L."/>
            <person name="Ngo R."/>
            <person name="Nguyen L."/>
            <person name="Okwuonu G."/>
            <person name="Ongeri F."/>
            <person name="Patil S."/>
            <person name="Petrosino J."/>
            <person name="Pham C."/>
            <person name="Pham P."/>
            <person name="Pu L.-L."/>
            <person name="Puazo M."/>
            <person name="Raj R."/>
            <person name="Reid J."/>
            <person name="Rouhana J."/>
            <person name="Saada N."/>
            <person name="Shang Y."/>
            <person name="Simmons D."/>
            <person name="Thornton R."/>
            <person name="Warren J."/>
            <person name="Weissenberger G."/>
            <person name="Zhang J."/>
            <person name="Zhang L."/>
            <person name="Zhou C."/>
            <person name="Zhu D."/>
            <person name="Muzny D."/>
            <person name="Worley K."/>
            <person name="Gibbs R."/>
        </authorList>
    </citation>
    <scope>NUCLEOTIDE SEQUENCE [LARGE SCALE GENOMIC DNA]</scope>
    <source>
        <strain evidence="4 5">DSM 15436</strain>
    </source>
</reference>
<dbReference type="SUPFAM" id="SSF53756">
    <property type="entry name" value="UDP-Glycosyltransferase/glycogen phosphorylase"/>
    <property type="match status" value="1"/>
</dbReference>
<dbReference type="eggNOG" id="COG0438">
    <property type="taxonomic scope" value="Bacteria"/>
</dbReference>
<keyword evidence="2" id="KW-0808">Transferase</keyword>
<organism evidence="4 5">
    <name type="scientific">Gleimia coleocanis DSM 15436</name>
    <dbReference type="NCBI Taxonomy" id="525245"/>
    <lineage>
        <taxon>Bacteria</taxon>
        <taxon>Bacillati</taxon>
        <taxon>Actinomycetota</taxon>
        <taxon>Actinomycetes</taxon>
        <taxon>Actinomycetales</taxon>
        <taxon>Actinomycetaceae</taxon>
        <taxon>Gleimia</taxon>
    </lineage>
</organism>
<dbReference type="PANTHER" id="PTHR45947">
    <property type="entry name" value="SULFOQUINOVOSYL TRANSFERASE SQD2"/>
    <property type="match status" value="1"/>
</dbReference>
<evidence type="ECO:0000313" key="5">
    <source>
        <dbReference type="Proteomes" id="UP000010301"/>
    </source>
</evidence>
<dbReference type="EMBL" id="ACFG01000030">
    <property type="protein sequence ID" value="EEH63792.1"/>
    <property type="molecule type" value="Genomic_DNA"/>
</dbReference>
<evidence type="ECO:0000256" key="2">
    <source>
        <dbReference type="ARBA" id="ARBA00022679"/>
    </source>
</evidence>
<feature type="domain" description="Glycosyltransferase subfamily 4-like N-terminal" evidence="3">
    <location>
        <begin position="43"/>
        <end position="206"/>
    </location>
</feature>
<accession>C0VZT3</accession>
<dbReference type="STRING" id="525245.HMPREF0044_0811"/>
<dbReference type="InterPro" id="IPR028098">
    <property type="entry name" value="Glyco_trans_4-like_N"/>
</dbReference>
<keyword evidence="1" id="KW-0328">Glycosyltransferase</keyword>
<dbReference type="PANTHER" id="PTHR45947:SF3">
    <property type="entry name" value="SULFOQUINOVOSYL TRANSFERASE SQD2"/>
    <property type="match status" value="1"/>
</dbReference>
<dbReference type="Gene3D" id="3.40.50.2000">
    <property type="entry name" value="Glycogen Phosphorylase B"/>
    <property type="match status" value="2"/>
</dbReference>
<comment type="caution">
    <text evidence="4">The sequence shown here is derived from an EMBL/GenBank/DDBJ whole genome shotgun (WGS) entry which is preliminary data.</text>
</comment>
<dbReference type="Proteomes" id="UP000010301">
    <property type="component" value="Unassembled WGS sequence"/>
</dbReference>
<proteinExistence type="predicted"/>
<evidence type="ECO:0000313" key="4">
    <source>
        <dbReference type="EMBL" id="EEH63792.1"/>
    </source>
</evidence>
<dbReference type="AlphaFoldDB" id="C0VZT3"/>
<evidence type="ECO:0000256" key="1">
    <source>
        <dbReference type="ARBA" id="ARBA00022676"/>
    </source>
</evidence>
<dbReference type="Pfam" id="PF13692">
    <property type="entry name" value="Glyco_trans_1_4"/>
    <property type="match status" value="1"/>
</dbReference>